<reference evidence="3 4" key="1">
    <citation type="submission" date="2024-02" db="EMBL/GenBank/DDBJ databases">
        <title>Chromosome-scale genome assembly of the rough periwinkle Littorina saxatilis.</title>
        <authorList>
            <person name="De Jode A."/>
            <person name="Faria R."/>
            <person name="Formenti G."/>
            <person name="Sims Y."/>
            <person name="Smith T.P."/>
            <person name="Tracey A."/>
            <person name="Wood J.M.D."/>
            <person name="Zagrodzka Z.B."/>
            <person name="Johannesson K."/>
            <person name="Butlin R.K."/>
            <person name="Leder E.H."/>
        </authorList>
    </citation>
    <scope>NUCLEOTIDE SEQUENCE [LARGE SCALE GENOMIC DNA]</scope>
    <source>
        <strain evidence="3">Snail1</strain>
        <tissue evidence="3">Muscle</tissue>
    </source>
</reference>
<evidence type="ECO:0000256" key="1">
    <source>
        <dbReference type="SAM" id="MobiDB-lite"/>
    </source>
</evidence>
<accession>A0AAN9G933</accession>
<keyword evidence="2" id="KW-0812">Transmembrane</keyword>
<keyword evidence="2" id="KW-1133">Transmembrane helix</keyword>
<feature type="compositionally biased region" description="Polar residues" evidence="1">
    <location>
        <begin position="1"/>
        <end position="13"/>
    </location>
</feature>
<dbReference type="EMBL" id="JBAMIC010000012">
    <property type="protein sequence ID" value="KAK7099124.1"/>
    <property type="molecule type" value="Genomic_DNA"/>
</dbReference>
<evidence type="ECO:0000313" key="3">
    <source>
        <dbReference type="EMBL" id="KAK7099124.1"/>
    </source>
</evidence>
<organism evidence="3 4">
    <name type="scientific">Littorina saxatilis</name>
    <dbReference type="NCBI Taxonomy" id="31220"/>
    <lineage>
        <taxon>Eukaryota</taxon>
        <taxon>Metazoa</taxon>
        <taxon>Spiralia</taxon>
        <taxon>Lophotrochozoa</taxon>
        <taxon>Mollusca</taxon>
        <taxon>Gastropoda</taxon>
        <taxon>Caenogastropoda</taxon>
        <taxon>Littorinimorpha</taxon>
        <taxon>Littorinoidea</taxon>
        <taxon>Littorinidae</taxon>
        <taxon>Littorina</taxon>
    </lineage>
</organism>
<dbReference type="Proteomes" id="UP001374579">
    <property type="component" value="Unassembled WGS sequence"/>
</dbReference>
<keyword evidence="4" id="KW-1185">Reference proteome</keyword>
<feature type="transmembrane region" description="Helical" evidence="2">
    <location>
        <begin position="297"/>
        <end position="316"/>
    </location>
</feature>
<proteinExistence type="predicted"/>
<evidence type="ECO:0000313" key="4">
    <source>
        <dbReference type="Proteomes" id="UP001374579"/>
    </source>
</evidence>
<dbReference type="AlphaFoldDB" id="A0AAN9G933"/>
<feature type="region of interest" description="Disordered" evidence="1">
    <location>
        <begin position="132"/>
        <end position="151"/>
    </location>
</feature>
<gene>
    <name evidence="3" type="ORF">V1264_003311</name>
</gene>
<evidence type="ECO:0000256" key="2">
    <source>
        <dbReference type="SAM" id="Phobius"/>
    </source>
</evidence>
<feature type="region of interest" description="Disordered" evidence="1">
    <location>
        <begin position="1"/>
        <end position="125"/>
    </location>
</feature>
<feature type="compositionally biased region" description="Polar residues" evidence="1">
    <location>
        <begin position="23"/>
        <end position="38"/>
    </location>
</feature>
<keyword evidence="2" id="KW-0472">Membrane</keyword>
<feature type="compositionally biased region" description="Polar residues" evidence="1">
    <location>
        <begin position="97"/>
        <end position="125"/>
    </location>
</feature>
<sequence>MLTSAKTTTSLTRQNHKPVLSSEAATSSTLPSVDNFVSSAIKLNDDVKSSVVTPDDSPSSSMLTSAVTTTSSASIKTINTNPPSPTTSESEVPSSPDWSETSASSKPTPDATSAPSVLTSTSTLRTKTEISMSSLPVTSDETFSSSFHTSEKVSKIDTLTSDAISTPSEATSDETQTASSAYAVSNRQFNTEAMPRSTNPENTRSVTEFGVAKAATVTTFDPTATLTSVTRNLSTIRDVVASCGCQCHRAERGSAQEHNVRKKIQEIQTNLTMSKHNLSSTVRKRRSADDPRPSAQAVGLTGVLLLLLFLLFVPVADCMTWAQRRHHGKDVIRKGDGQTI</sequence>
<protein>
    <submittedName>
        <fullName evidence="3">Uncharacterized protein</fullName>
    </submittedName>
</protein>
<comment type="caution">
    <text evidence="3">The sequence shown here is derived from an EMBL/GenBank/DDBJ whole genome shotgun (WGS) entry which is preliminary data.</text>
</comment>
<feature type="compositionally biased region" description="Polar residues" evidence="1">
    <location>
        <begin position="132"/>
        <end position="148"/>
    </location>
</feature>
<name>A0AAN9G933_9CAEN</name>
<feature type="compositionally biased region" description="Low complexity" evidence="1">
    <location>
        <begin position="49"/>
        <end position="96"/>
    </location>
</feature>